<evidence type="ECO:0000256" key="1">
    <source>
        <dbReference type="SAM" id="MobiDB-lite"/>
    </source>
</evidence>
<dbReference type="EMBL" id="VBQZ03000207">
    <property type="protein sequence ID" value="MXQ97923.1"/>
    <property type="molecule type" value="Genomic_DNA"/>
</dbReference>
<feature type="compositionally biased region" description="Acidic residues" evidence="1">
    <location>
        <begin position="69"/>
        <end position="83"/>
    </location>
</feature>
<feature type="region of interest" description="Disordered" evidence="1">
    <location>
        <begin position="1"/>
        <end position="207"/>
    </location>
</feature>
<accession>A0A6B0SGC4</accession>
<sequence>MAISRLQGDGAALGMSGDHARPGSQRAERGRGSLPTASPAFAACGLATGLDPKREEEEASNLGPLVLDSDSDDSVDRDIEEAIQEYLRAKSGAAPPPAAGDAARRCRPEPALSGAPAAPCPPNPAAGPSPVQGSASPLSVSSDDSFEQSIQAEIEQFLSEKRLHETQKGDLPADRKADPGDSLARATCRPGREPPLKAPQQDLPGTGKEFVFRKLPRSAKASALPRGLRCKVTAEPAAAATAGPPAEAAPGKGRVRRGAGSARKGRQPRSVALVHEEPDSSSDDGIEEAIRLYQRERRREVRGHQGPLPTEEKGPVAPAHSLRGPWPEALSKTPSKKKPAAPKATDLGPGGPDSEHPPRPPRETTAPVPPGSAAAESLGVDGSPCRADTSAELMCAEAILDISKTILPAPVDGGERPPPTSPLRQGPDGNSSAVDSDDSIEQEIRTFLALKAQSGGPLPHTETCARPAHSPPLPPSLSAPAPDTPDPSPGCRRRCSRMPCMPRQPRDTAEMQDAERGQGQRDGVPRAGLALPWPDLSPQSRLQSTWVLGPEGRDVAAWRGGLSSQREKGLEGQALGSPSLATDSRRGLPFAGFSPLLSTQLFHFGKSMPWGAKQASLFSPGLGLPLQGPSFSAFREAQATRNPVFGSPRLLVKEGGRWPCRKPRAGLSLSDRRGSGPEESVLDLRFGRRGLDRDDEEPEALGSDASELSDTSVEEGGGPTAQGPVLQL</sequence>
<name>A0A6B0SGC4_9CETA</name>
<proteinExistence type="predicted"/>
<keyword evidence="4" id="KW-1185">Reference proteome</keyword>
<dbReference type="Pfam" id="PF15740">
    <property type="entry name" value="PPP1R26_N"/>
    <property type="match status" value="1"/>
</dbReference>
<feature type="compositionally biased region" description="Low complexity" evidence="1">
    <location>
        <begin position="128"/>
        <end position="143"/>
    </location>
</feature>
<feature type="compositionally biased region" description="Basic and acidic residues" evidence="1">
    <location>
        <begin position="504"/>
        <end position="519"/>
    </location>
</feature>
<dbReference type="GO" id="GO:0004864">
    <property type="term" value="F:protein phosphatase inhibitor activity"/>
    <property type="evidence" value="ECO:0007669"/>
    <property type="project" value="InterPro"/>
</dbReference>
<gene>
    <name evidence="3" type="ORF">E5288_WYG003965</name>
</gene>
<dbReference type="AlphaFoldDB" id="A0A6B0SGC4"/>
<feature type="compositionally biased region" description="Basic and acidic residues" evidence="1">
    <location>
        <begin position="18"/>
        <end position="31"/>
    </location>
</feature>
<feature type="compositionally biased region" description="Basic and acidic residues" evidence="1">
    <location>
        <begin position="158"/>
        <end position="179"/>
    </location>
</feature>
<evidence type="ECO:0000259" key="2">
    <source>
        <dbReference type="Pfam" id="PF15740"/>
    </source>
</evidence>
<dbReference type="Proteomes" id="UP000322234">
    <property type="component" value="Unassembled WGS sequence"/>
</dbReference>
<evidence type="ECO:0000313" key="3">
    <source>
        <dbReference type="EMBL" id="MXQ97923.1"/>
    </source>
</evidence>
<feature type="region of interest" description="Disordered" evidence="1">
    <location>
        <begin position="235"/>
        <end position="386"/>
    </location>
</feature>
<feature type="compositionally biased region" description="Pro residues" evidence="1">
    <location>
        <begin position="118"/>
        <end position="127"/>
    </location>
</feature>
<dbReference type="PANTHER" id="PTHR15724">
    <property type="entry name" value="PROTEIN PHOSPHATASE 1 REGULATORY SUBUNIT 26"/>
    <property type="match status" value="1"/>
</dbReference>
<dbReference type="PANTHER" id="PTHR15724:SF0">
    <property type="entry name" value="PROTEIN PHOSPHATASE 1 REGULATORY SUBUNIT 26"/>
    <property type="match status" value="1"/>
</dbReference>
<feature type="region of interest" description="Disordered" evidence="1">
    <location>
        <begin position="661"/>
        <end position="728"/>
    </location>
</feature>
<dbReference type="InterPro" id="IPR026130">
    <property type="entry name" value="PPP1R26"/>
</dbReference>
<feature type="compositionally biased region" description="Basic residues" evidence="1">
    <location>
        <begin position="253"/>
        <end position="267"/>
    </location>
</feature>
<protein>
    <recommendedName>
        <fullName evidence="2">Protein phosphatase 1 regulatory subunit 26 N-terminal domain-containing protein</fullName>
    </recommendedName>
</protein>
<dbReference type="InterPro" id="IPR031474">
    <property type="entry name" value="PPP1R26_N"/>
</dbReference>
<feature type="compositionally biased region" description="Low complexity" evidence="1">
    <location>
        <begin position="235"/>
        <end position="251"/>
    </location>
</feature>
<comment type="caution">
    <text evidence="3">The sequence shown here is derived from an EMBL/GenBank/DDBJ whole genome shotgun (WGS) entry which is preliminary data.</text>
</comment>
<feature type="compositionally biased region" description="Basic and acidic residues" evidence="1">
    <location>
        <begin position="288"/>
        <end position="303"/>
    </location>
</feature>
<organism evidence="3 4">
    <name type="scientific">Bos mutus</name>
    <name type="common">wild yak</name>
    <dbReference type="NCBI Taxonomy" id="72004"/>
    <lineage>
        <taxon>Eukaryota</taxon>
        <taxon>Metazoa</taxon>
        <taxon>Chordata</taxon>
        <taxon>Craniata</taxon>
        <taxon>Vertebrata</taxon>
        <taxon>Euteleostomi</taxon>
        <taxon>Mammalia</taxon>
        <taxon>Eutheria</taxon>
        <taxon>Laurasiatheria</taxon>
        <taxon>Artiodactyla</taxon>
        <taxon>Ruminantia</taxon>
        <taxon>Pecora</taxon>
        <taxon>Bovidae</taxon>
        <taxon>Bovinae</taxon>
        <taxon>Bos</taxon>
    </lineage>
</organism>
<evidence type="ECO:0000313" key="4">
    <source>
        <dbReference type="Proteomes" id="UP000322234"/>
    </source>
</evidence>
<feature type="compositionally biased region" description="Basic and acidic residues" evidence="1">
    <location>
        <begin position="353"/>
        <end position="362"/>
    </location>
</feature>
<reference evidence="3" key="1">
    <citation type="submission" date="2019-10" db="EMBL/GenBank/DDBJ databases">
        <title>The sequence and de novo assembly of the wild yak genome.</title>
        <authorList>
            <person name="Liu Y."/>
        </authorList>
    </citation>
    <scope>NUCLEOTIDE SEQUENCE [LARGE SCALE GENOMIC DNA]</scope>
    <source>
        <strain evidence="3">WY2019</strain>
    </source>
</reference>
<feature type="compositionally biased region" description="Pro residues" evidence="1">
    <location>
        <begin position="469"/>
        <end position="488"/>
    </location>
</feature>
<feature type="region of interest" description="Disordered" evidence="1">
    <location>
        <begin position="407"/>
        <end position="535"/>
    </location>
</feature>
<feature type="domain" description="Protein phosphatase 1 regulatory subunit 26 N-terminal" evidence="2">
    <location>
        <begin position="1"/>
        <end position="522"/>
    </location>
</feature>